<dbReference type="InterPro" id="IPR011050">
    <property type="entry name" value="Pectin_lyase_fold/virulence"/>
</dbReference>
<organism evidence="2 3">
    <name type="scientific">Burkholderia ubonensis</name>
    <dbReference type="NCBI Taxonomy" id="101571"/>
    <lineage>
        <taxon>Bacteria</taxon>
        <taxon>Pseudomonadati</taxon>
        <taxon>Pseudomonadota</taxon>
        <taxon>Betaproteobacteria</taxon>
        <taxon>Burkholderiales</taxon>
        <taxon>Burkholderiaceae</taxon>
        <taxon>Burkholderia</taxon>
        <taxon>Burkholderia cepacia complex</taxon>
    </lineage>
</organism>
<dbReference type="Pfam" id="PF13229">
    <property type="entry name" value="Beta_helix"/>
    <property type="match status" value="1"/>
</dbReference>
<dbReference type="InterPro" id="IPR039448">
    <property type="entry name" value="Beta_helix"/>
</dbReference>
<dbReference type="EMBL" id="LOZE01000120">
    <property type="protein sequence ID" value="KVM23945.1"/>
    <property type="molecule type" value="Genomic_DNA"/>
</dbReference>
<dbReference type="Gene3D" id="2.160.20.10">
    <property type="entry name" value="Single-stranded right-handed beta-helix, Pectin lyase-like"/>
    <property type="match status" value="1"/>
</dbReference>
<feature type="domain" description="Right handed beta helix" evidence="1">
    <location>
        <begin position="103"/>
        <end position="227"/>
    </location>
</feature>
<protein>
    <recommendedName>
        <fullName evidence="1">Right handed beta helix domain-containing protein</fullName>
    </recommendedName>
</protein>
<dbReference type="SUPFAM" id="SSF51126">
    <property type="entry name" value="Pectin lyase-like"/>
    <property type="match status" value="1"/>
</dbReference>
<evidence type="ECO:0000313" key="2">
    <source>
        <dbReference type="EMBL" id="KVM23945.1"/>
    </source>
</evidence>
<dbReference type="InterPro" id="IPR012334">
    <property type="entry name" value="Pectin_lyas_fold"/>
</dbReference>
<dbReference type="InterPro" id="IPR006626">
    <property type="entry name" value="PbH1"/>
</dbReference>
<dbReference type="Proteomes" id="UP000061665">
    <property type="component" value="Unassembled WGS sequence"/>
</dbReference>
<dbReference type="AlphaFoldDB" id="A0AB73FVL9"/>
<comment type="caution">
    <text evidence="2">The sequence shown here is derived from an EMBL/GenBank/DDBJ whole genome shotgun (WGS) entry which is preliminary data.</text>
</comment>
<proteinExistence type="predicted"/>
<dbReference type="SMART" id="SM00710">
    <property type="entry name" value="PbH1"/>
    <property type="match status" value="8"/>
</dbReference>
<reference evidence="2 3" key="1">
    <citation type="submission" date="2015-11" db="EMBL/GenBank/DDBJ databases">
        <title>Expanding the genomic diversity of Burkholderia species for the development of highly accurate diagnostics.</title>
        <authorList>
            <person name="Sahl J."/>
            <person name="Keim P."/>
            <person name="Wagner D."/>
        </authorList>
    </citation>
    <scope>NUCLEOTIDE SEQUENCE [LARGE SCALE GENOMIC DNA]</scope>
    <source>
        <strain evidence="2 3">MSMB2058</strain>
    </source>
</reference>
<evidence type="ECO:0000313" key="3">
    <source>
        <dbReference type="Proteomes" id="UP000061665"/>
    </source>
</evidence>
<name>A0AB73FVL9_9BURK</name>
<accession>A0AB73FVL9</accession>
<gene>
    <name evidence="2" type="ORF">WJ53_17500</name>
</gene>
<evidence type="ECO:0000259" key="1">
    <source>
        <dbReference type="Pfam" id="PF13229"/>
    </source>
</evidence>
<sequence length="400" mass="40473">MAAAGHAVRQVGAKDAVFRSVPGSADQSDALQHALDALSAGQRLIVAPGSYLVGRSLVVKRPRAVISGYGATLIATDPDDQTIVMQGDGATLAGVTLIGVGTTRLETVSSTKVDVTGRGVQVLDVTIDGGASAGIFVDGGANVALVGNEVSATLADGIHVTNRARNVLVRDNVLRGTGDDMIAVVSYRKDGGLSGNVLIAGNSLEGNAWGRGVAVVGGENVTIAGNAVRGVRTGAGILVAQEDGYQTYDVTNVVVADNAVSNIQDPAYRSASRPQTEQAAIDLNAGSGSVSRVAVTGNRIDRSQYAGVRTLGNVCGIRVSGNQLVSVGGTPIACQSHGCGPGKAVIGHANTANGAVLAMPVDGATDKDGFNVSGANVRLLPQVRNFVRRSRPAASDPPGR</sequence>